<gene>
    <name evidence="2" type="ORF">P174DRAFT_430705</name>
</gene>
<evidence type="ECO:0000313" key="3">
    <source>
        <dbReference type="Proteomes" id="UP000234474"/>
    </source>
</evidence>
<dbReference type="AlphaFoldDB" id="A0A2I1C7X8"/>
<dbReference type="GeneID" id="36532976"/>
<dbReference type="Proteomes" id="UP000234474">
    <property type="component" value="Unassembled WGS sequence"/>
</dbReference>
<sequence length="108" mass="11736">MHHPRTALDCARRIQNAMPQSGIQANAGIPGEKHQPDTGAPSAPSPVPNCQEQVDPAAAGADDLCEQRKSSSGCVRKMRRTAHGVRFRIWTELKDLQRASEVAQNNVL</sequence>
<dbReference type="RefSeq" id="XP_024682310.1">
    <property type="nucleotide sequence ID" value="XM_024825651.1"/>
</dbReference>
<proteinExistence type="predicted"/>
<comment type="caution">
    <text evidence="2">The sequence shown here is derived from an EMBL/GenBank/DDBJ whole genome shotgun (WGS) entry which is preliminary data.</text>
</comment>
<keyword evidence="3" id="KW-1185">Reference proteome</keyword>
<organism evidence="2 3">
    <name type="scientific">Aspergillus novofumigatus (strain IBT 16806)</name>
    <dbReference type="NCBI Taxonomy" id="1392255"/>
    <lineage>
        <taxon>Eukaryota</taxon>
        <taxon>Fungi</taxon>
        <taxon>Dikarya</taxon>
        <taxon>Ascomycota</taxon>
        <taxon>Pezizomycotina</taxon>
        <taxon>Eurotiomycetes</taxon>
        <taxon>Eurotiomycetidae</taxon>
        <taxon>Eurotiales</taxon>
        <taxon>Aspergillaceae</taxon>
        <taxon>Aspergillus</taxon>
        <taxon>Aspergillus subgen. Fumigati</taxon>
    </lineage>
</organism>
<evidence type="ECO:0000256" key="1">
    <source>
        <dbReference type="SAM" id="MobiDB-lite"/>
    </source>
</evidence>
<feature type="region of interest" description="Disordered" evidence="1">
    <location>
        <begin position="15"/>
        <end position="53"/>
    </location>
</feature>
<dbReference type="VEuPathDB" id="FungiDB:P174DRAFT_430705"/>
<protein>
    <submittedName>
        <fullName evidence="2">Uncharacterized protein</fullName>
    </submittedName>
</protein>
<accession>A0A2I1C7X8</accession>
<name>A0A2I1C7X8_ASPN1</name>
<evidence type="ECO:0000313" key="2">
    <source>
        <dbReference type="EMBL" id="PKX93715.1"/>
    </source>
</evidence>
<dbReference type="EMBL" id="MSZS01000004">
    <property type="protein sequence ID" value="PKX93715.1"/>
    <property type="molecule type" value="Genomic_DNA"/>
</dbReference>
<reference evidence="3" key="1">
    <citation type="journal article" date="2018" name="Proc. Natl. Acad. Sci. U.S.A.">
        <title>Linking secondary metabolites to gene clusters through genome sequencing of six diverse Aspergillus species.</title>
        <authorList>
            <person name="Kaerboelling I."/>
            <person name="Vesth T.C."/>
            <person name="Frisvad J.C."/>
            <person name="Nybo J.L."/>
            <person name="Theobald S."/>
            <person name="Kuo A."/>
            <person name="Bowyer P."/>
            <person name="Matsuda Y."/>
            <person name="Mondo S."/>
            <person name="Lyhne E.K."/>
            <person name="Kogle M.E."/>
            <person name="Clum A."/>
            <person name="Lipzen A."/>
            <person name="Salamov A."/>
            <person name="Ngan C.Y."/>
            <person name="Daum C."/>
            <person name="Chiniquy J."/>
            <person name="Barry K."/>
            <person name="LaButti K."/>
            <person name="Haridas S."/>
            <person name="Simmons B.A."/>
            <person name="Magnuson J.K."/>
            <person name="Mortensen U.H."/>
            <person name="Larsen T.O."/>
            <person name="Grigoriev I.V."/>
            <person name="Baker S.E."/>
            <person name="Andersen M.R."/>
        </authorList>
    </citation>
    <scope>NUCLEOTIDE SEQUENCE [LARGE SCALE GENOMIC DNA]</scope>
    <source>
        <strain evidence="3">IBT 16806</strain>
    </source>
</reference>